<evidence type="ECO:0000256" key="1">
    <source>
        <dbReference type="SAM" id="SignalP"/>
    </source>
</evidence>
<evidence type="ECO:0000313" key="2">
    <source>
        <dbReference type="EMBL" id="KAE9617565.1"/>
    </source>
</evidence>
<keyword evidence="3" id="KW-1185">Reference proteome</keyword>
<name>A0A6A4QS16_LUPAL</name>
<evidence type="ECO:0000313" key="3">
    <source>
        <dbReference type="Proteomes" id="UP000447434"/>
    </source>
</evidence>
<feature type="signal peptide" evidence="1">
    <location>
        <begin position="1"/>
        <end position="24"/>
    </location>
</feature>
<dbReference type="Proteomes" id="UP000447434">
    <property type="component" value="Chromosome 3"/>
</dbReference>
<organism evidence="2 3">
    <name type="scientific">Lupinus albus</name>
    <name type="common">White lupine</name>
    <name type="synonym">Lupinus termis</name>
    <dbReference type="NCBI Taxonomy" id="3870"/>
    <lineage>
        <taxon>Eukaryota</taxon>
        <taxon>Viridiplantae</taxon>
        <taxon>Streptophyta</taxon>
        <taxon>Embryophyta</taxon>
        <taxon>Tracheophyta</taxon>
        <taxon>Spermatophyta</taxon>
        <taxon>Magnoliopsida</taxon>
        <taxon>eudicotyledons</taxon>
        <taxon>Gunneridae</taxon>
        <taxon>Pentapetalae</taxon>
        <taxon>rosids</taxon>
        <taxon>fabids</taxon>
        <taxon>Fabales</taxon>
        <taxon>Fabaceae</taxon>
        <taxon>Papilionoideae</taxon>
        <taxon>50 kb inversion clade</taxon>
        <taxon>genistoids sensu lato</taxon>
        <taxon>core genistoids</taxon>
        <taxon>Genisteae</taxon>
        <taxon>Lupinus</taxon>
    </lineage>
</organism>
<dbReference type="AlphaFoldDB" id="A0A6A4QS16"/>
<accession>A0A6A4QS16</accession>
<evidence type="ECO:0008006" key="4">
    <source>
        <dbReference type="Google" id="ProtNLM"/>
    </source>
</evidence>
<sequence>MSFLKCILATMCVVLLISQDMVSGSTHCLGPCGNYYDCFDECEALGYTLGLCIPPDNYFCCCSIFD</sequence>
<keyword evidence="1" id="KW-0732">Signal</keyword>
<feature type="chain" id="PRO_5025388704" description="Knottin, scorpion toxin" evidence="1">
    <location>
        <begin position="25"/>
        <end position="66"/>
    </location>
</feature>
<gene>
    <name evidence="2" type="ORF">Lalb_Chr03g0036701</name>
</gene>
<protein>
    <recommendedName>
        <fullName evidence="4">Knottin, scorpion toxin</fullName>
    </recommendedName>
</protein>
<dbReference type="OrthoDB" id="1393604at2759"/>
<dbReference type="EMBL" id="WOCE01000003">
    <property type="protein sequence ID" value="KAE9617565.1"/>
    <property type="molecule type" value="Genomic_DNA"/>
</dbReference>
<reference evidence="3" key="1">
    <citation type="journal article" date="2020" name="Nat. Commun.">
        <title>Genome sequence of the cluster root forming white lupin.</title>
        <authorList>
            <person name="Hufnagel B."/>
            <person name="Marques A."/>
            <person name="Soriano A."/>
            <person name="Marques L."/>
            <person name="Divol F."/>
            <person name="Doumas P."/>
            <person name="Sallet E."/>
            <person name="Mancinotti D."/>
            <person name="Carrere S."/>
            <person name="Marande W."/>
            <person name="Arribat S."/>
            <person name="Keller J."/>
            <person name="Huneau C."/>
            <person name="Blein T."/>
            <person name="Aime D."/>
            <person name="Laguerre M."/>
            <person name="Taylor J."/>
            <person name="Schubert V."/>
            <person name="Nelson M."/>
            <person name="Geu-Flores F."/>
            <person name="Crespi M."/>
            <person name="Gallardo-Guerrero K."/>
            <person name="Delaux P.-M."/>
            <person name="Salse J."/>
            <person name="Berges H."/>
            <person name="Guyot R."/>
            <person name="Gouzy J."/>
            <person name="Peret B."/>
        </authorList>
    </citation>
    <scope>NUCLEOTIDE SEQUENCE [LARGE SCALE GENOMIC DNA]</scope>
    <source>
        <strain evidence="3">cv. Amiga</strain>
    </source>
</reference>
<proteinExistence type="predicted"/>
<comment type="caution">
    <text evidence="2">The sequence shown here is derived from an EMBL/GenBank/DDBJ whole genome shotgun (WGS) entry which is preliminary data.</text>
</comment>